<dbReference type="EMBL" id="JADEWL010000065">
    <property type="protein sequence ID" value="MBE9214605.1"/>
    <property type="molecule type" value="Genomic_DNA"/>
</dbReference>
<accession>A0A8J7F421</accession>
<organism evidence="1 2">
    <name type="scientific">Plectonema cf. radiosum LEGE 06105</name>
    <dbReference type="NCBI Taxonomy" id="945769"/>
    <lineage>
        <taxon>Bacteria</taxon>
        <taxon>Bacillati</taxon>
        <taxon>Cyanobacteriota</taxon>
        <taxon>Cyanophyceae</taxon>
        <taxon>Oscillatoriophycideae</taxon>
        <taxon>Oscillatoriales</taxon>
        <taxon>Microcoleaceae</taxon>
        <taxon>Plectonema</taxon>
    </lineage>
</organism>
<gene>
    <name evidence="1" type="ORF">IQ247_18345</name>
</gene>
<protein>
    <submittedName>
        <fullName evidence="1">Uncharacterized protein</fullName>
    </submittedName>
</protein>
<evidence type="ECO:0000313" key="1">
    <source>
        <dbReference type="EMBL" id="MBE9214605.1"/>
    </source>
</evidence>
<dbReference type="Proteomes" id="UP000620559">
    <property type="component" value="Unassembled WGS sequence"/>
</dbReference>
<dbReference type="RefSeq" id="WP_193922552.1">
    <property type="nucleotide sequence ID" value="NZ_JADEWL010000065.1"/>
</dbReference>
<sequence length="168" mass="19157">MINTLICTVGTSLFANFKYSQEEELKQAFTEKNWQKLTLLLLDKPNTERICGAEINSIARIYEKGFLSSLEKLVFGKKEINLRDDHGKDKLQNFAEKICNSPYVKKVVNSLPFNPKATNQIRRTKANGIVEFVLTWTDAGLRLCIETTGRNLAETNTIALHLQENYSK</sequence>
<keyword evidence="2" id="KW-1185">Reference proteome</keyword>
<dbReference type="AlphaFoldDB" id="A0A8J7F421"/>
<comment type="caution">
    <text evidence="1">The sequence shown here is derived from an EMBL/GenBank/DDBJ whole genome shotgun (WGS) entry which is preliminary data.</text>
</comment>
<evidence type="ECO:0000313" key="2">
    <source>
        <dbReference type="Proteomes" id="UP000620559"/>
    </source>
</evidence>
<name>A0A8J7F421_9CYAN</name>
<reference evidence="1" key="1">
    <citation type="submission" date="2020-10" db="EMBL/GenBank/DDBJ databases">
        <authorList>
            <person name="Castelo-Branco R."/>
            <person name="Eusebio N."/>
            <person name="Adriana R."/>
            <person name="Vieira A."/>
            <person name="Brugerolle De Fraissinette N."/>
            <person name="Rezende De Castro R."/>
            <person name="Schneider M.P."/>
            <person name="Vasconcelos V."/>
            <person name="Leao P.N."/>
        </authorList>
    </citation>
    <scope>NUCLEOTIDE SEQUENCE</scope>
    <source>
        <strain evidence="1">LEGE 06105</strain>
    </source>
</reference>
<proteinExistence type="predicted"/>